<protein>
    <submittedName>
        <fullName evidence="6">Uncharacterized protein</fullName>
    </submittedName>
</protein>
<dbReference type="PROSITE" id="PS00383">
    <property type="entry name" value="TYR_PHOSPHATASE_1"/>
    <property type="match status" value="1"/>
</dbReference>
<dbReference type="Proteomes" id="UP000030752">
    <property type="component" value="Unassembled WGS sequence"/>
</dbReference>
<gene>
    <name evidence="6" type="ORF">HMPREF1541_09705</name>
</gene>
<dbReference type="PROSITE" id="PS50056">
    <property type="entry name" value="TYR_PHOSPHATASE_2"/>
    <property type="match status" value="1"/>
</dbReference>
<dbReference type="CDD" id="cd14516">
    <property type="entry name" value="DSP_fungal_PPS1"/>
    <property type="match status" value="1"/>
</dbReference>
<evidence type="ECO:0000256" key="1">
    <source>
        <dbReference type="ARBA" id="ARBA00022801"/>
    </source>
</evidence>
<dbReference type="SMART" id="SM00195">
    <property type="entry name" value="DSPc"/>
    <property type="match status" value="1"/>
</dbReference>
<dbReference type="InterPro" id="IPR016130">
    <property type="entry name" value="Tyr_Pase_AS"/>
</dbReference>
<dbReference type="InterPro" id="IPR053239">
    <property type="entry name" value="Dual_spec_PTase"/>
</dbReference>
<evidence type="ECO:0000313" key="7">
    <source>
        <dbReference type="Proteomes" id="UP000030752"/>
    </source>
</evidence>
<proteinExistence type="predicted"/>
<dbReference type="PROSITE" id="PS50054">
    <property type="entry name" value="TYR_PHOSPHATASE_DUAL"/>
    <property type="match status" value="1"/>
</dbReference>
<keyword evidence="1" id="KW-0378">Hydrolase</keyword>
<feature type="region of interest" description="Disordered" evidence="3">
    <location>
        <begin position="1"/>
        <end position="78"/>
    </location>
</feature>
<feature type="compositionally biased region" description="Polar residues" evidence="3">
    <location>
        <begin position="64"/>
        <end position="77"/>
    </location>
</feature>
<dbReference type="Pfam" id="PF00782">
    <property type="entry name" value="DSPc"/>
    <property type="match status" value="1"/>
</dbReference>
<dbReference type="InterPro" id="IPR029021">
    <property type="entry name" value="Prot-tyrosine_phosphatase-like"/>
</dbReference>
<name>W2S868_CYPE1</name>
<dbReference type="FunFam" id="3.90.190.10:FF:000110">
    <property type="entry name" value="PPS1p Protein phosphatase"/>
    <property type="match status" value="1"/>
</dbReference>
<dbReference type="AlphaFoldDB" id="W2S868"/>
<dbReference type="GO" id="GO:0005634">
    <property type="term" value="C:nucleus"/>
    <property type="evidence" value="ECO:0007669"/>
    <property type="project" value="GOC"/>
</dbReference>
<dbReference type="OrthoDB" id="273181at2759"/>
<dbReference type="RefSeq" id="XP_008712600.1">
    <property type="nucleotide sequence ID" value="XM_008714378.1"/>
</dbReference>
<dbReference type="GO" id="GO:0033260">
    <property type="term" value="P:nuclear DNA replication"/>
    <property type="evidence" value="ECO:0007669"/>
    <property type="project" value="InterPro"/>
</dbReference>
<dbReference type="InterPro" id="IPR000387">
    <property type="entry name" value="Tyr_Pase_dom"/>
</dbReference>
<dbReference type="GO" id="GO:0008138">
    <property type="term" value="F:protein tyrosine/serine/threonine phosphatase activity"/>
    <property type="evidence" value="ECO:0007669"/>
    <property type="project" value="InterPro"/>
</dbReference>
<dbReference type="VEuPathDB" id="FungiDB:HMPREF1541_09705"/>
<dbReference type="Gene3D" id="3.90.190.10">
    <property type="entry name" value="Protein tyrosine phosphatase superfamily"/>
    <property type="match status" value="2"/>
</dbReference>
<sequence length="692" mass="77725">MATVVVQHQQTQLRQPTPPPLTPALTLNTARSSTPVPNKHIPFCPPGPIPSPSQITPPNSPPSRQNSLKQDSLLSPPSTYPKLLNSPPIYGLDAKSLANALNHFAAQPLPNPSHVFPWLHGLHPENHIQLAFFVARKRSLRRVPKCLRGITIIKAGGDLSRGRIKGAVAPDEVFNLCDDSGKGFLDCDPRDGFSVRNFHIQTTKMAQVSDIIVYGDETTDHRIIKSVAERASTVQRHWRKEMEASGQTPETYSTFVLTEPYQVFEEAYPELIAVNSRGRHTGAVLDFLQQERKEMCAMSKASEINKGVFQGPSPDVNLIPDALENGNLFDLYIEASDHAAMPDEKILRSKQKQMDESDDGPPLHLSFPSSGSILPPSWSQTEVDGILLMCRWLYNLTHNARRKQADPLKDEDGDIQMSEFSLRPRRVLLHCADGYTETTLLAVAYFMYAEGLPVHDAWVKLHRDKGRNFFAYPSDVALLTSLQERLLKESPALEGAKTMIPKPPVWLAKLDGSLPSRILPYMYLGNLTHANNPELLKLLGITRILSVGEPVSWPTSALEDWGRENLMMVDRVQDNGIDELSQEMSRCLEFVERGKSDGMATLVHCRVGVSRSATICIAEVMKEMGLTFPRAYCFVRARRLNVIIQPHLRFVYELMKWDEQQREARGEDIKRDLEWPTVAREIAAMNRPYARS</sequence>
<dbReference type="eggNOG" id="KOG1716">
    <property type="taxonomic scope" value="Eukaryota"/>
</dbReference>
<organism evidence="6 7">
    <name type="scientific">Cyphellophora europaea (strain CBS 101466)</name>
    <name type="common">Phialophora europaea</name>
    <dbReference type="NCBI Taxonomy" id="1220924"/>
    <lineage>
        <taxon>Eukaryota</taxon>
        <taxon>Fungi</taxon>
        <taxon>Dikarya</taxon>
        <taxon>Ascomycota</taxon>
        <taxon>Pezizomycotina</taxon>
        <taxon>Eurotiomycetes</taxon>
        <taxon>Chaetothyriomycetidae</taxon>
        <taxon>Chaetothyriales</taxon>
        <taxon>Cyphellophoraceae</taxon>
        <taxon>Cyphellophora</taxon>
    </lineage>
</organism>
<dbReference type="InParanoid" id="W2S868"/>
<dbReference type="InterPro" id="IPR020422">
    <property type="entry name" value="TYR_PHOSPHATASE_DUAL_dom"/>
</dbReference>
<dbReference type="STRING" id="1220924.W2S868"/>
<evidence type="ECO:0000259" key="5">
    <source>
        <dbReference type="PROSITE" id="PS50056"/>
    </source>
</evidence>
<dbReference type="EMBL" id="KB822713">
    <property type="protein sequence ID" value="ETN44830.1"/>
    <property type="molecule type" value="Genomic_DNA"/>
</dbReference>
<evidence type="ECO:0000313" key="6">
    <source>
        <dbReference type="EMBL" id="ETN44830.1"/>
    </source>
</evidence>
<dbReference type="FunCoup" id="W2S868">
    <property type="interactions" value="5"/>
</dbReference>
<reference evidence="6 7" key="1">
    <citation type="submission" date="2013-03" db="EMBL/GenBank/DDBJ databases">
        <title>The Genome Sequence of Phialophora europaea CBS 101466.</title>
        <authorList>
            <consortium name="The Broad Institute Genomics Platform"/>
            <person name="Cuomo C."/>
            <person name="de Hoog S."/>
            <person name="Gorbushina A."/>
            <person name="Walker B."/>
            <person name="Young S.K."/>
            <person name="Zeng Q."/>
            <person name="Gargeya S."/>
            <person name="Fitzgerald M."/>
            <person name="Haas B."/>
            <person name="Abouelleil A."/>
            <person name="Allen A.W."/>
            <person name="Alvarado L."/>
            <person name="Arachchi H.M."/>
            <person name="Berlin A.M."/>
            <person name="Chapman S.B."/>
            <person name="Gainer-Dewar J."/>
            <person name="Goldberg J."/>
            <person name="Griggs A."/>
            <person name="Gujja S."/>
            <person name="Hansen M."/>
            <person name="Howarth C."/>
            <person name="Imamovic A."/>
            <person name="Ireland A."/>
            <person name="Larimer J."/>
            <person name="McCowan C."/>
            <person name="Murphy C."/>
            <person name="Pearson M."/>
            <person name="Poon T.W."/>
            <person name="Priest M."/>
            <person name="Roberts A."/>
            <person name="Saif S."/>
            <person name="Shea T."/>
            <person name="Sisk P."/>
            <person name="Sykes S."/>
            <person name="Wortman J."/>
            <person name="Nusbaum C."/>
            <person name="Birren B."/>
        </authorList>
    </citation>
    <scope>NUCLEOTIDE SEQUENCE [LARGE SCALE GENOMIC DNA]</scope>
    <source>
        <strain evidence="6 7">CBS 101466</strain>
    </source>
</reference>
<evidence type="ECO:0000259" key="4">
    <source>
        <dbReference type="PROSITE" id="PS50054"/>
    </source>
</evidence>
<evidence type="ECO:0000256" key="2">
    <source>
        <dbReference type="ARBA" id="ARBA00022912"/>
    </source>
</evidence>
<dbReference type="PANTHER" id="PTHR47550">
    <property type="entry name" value="DUAL SPECIFICITY PROTEIN PHOSPHATASE PPS1"/>
    <property type="match status" value="1"/>
</dbReference>
<dbReference type="InterPro" id="IPR000340">
    <property type="entry name" value="Dual-sp_phosphatase_cat-dom"/>
</dbReference>
<dbReference type="PANTHER" id="PTHR47550:SF1">
    <property type="entry name" value="DUAL SPECIFICITY PROTEIN PHOSPHATASE PPS1"/>
    <property type="match status" value="1"/>
</dbReference>
<dbReference type="InterPro" id="IPR047949">
    <property type="entry name" value="PPS1_DSP"/>
</dbReference>
<feature type="domain" description="Tyrosine specific protein phosphatases" evidence="5">
    <location>
        <begin position="582"/>
        <end position="650"/>
    </location>
</feature>
<dbReference type="SUPFAM" id="SSF52799">
    <property type="entry name" value="(Phosphotyrosine protein) phosphatases II"/>
    <property type="match status" value="2"/>
</dbReference>
<accession>W2S868</accession>
<keyword evidence="2" id="KW-0904">Protein phosphatase</keyword>
<keyword evidence="7" id="KW-1185">Reference proteome</keyword>
<evidence type="ECO:0000256" key="3">
    <source>
        <dbReference type="SAM" id="MobiDB-lite"/>
    </source>
</evidence>
<dbReference type="GeneID" id="19977044"/>
<dbReference type="HOGENOM" id="CLU_003560_1_0_1"/>
<feature type="domain" description="Tyrosine-protein phosphatase" evidence="4">
    <location>
        <begin position="514"/>
        <end position="663"/>
    </location>
</feature>